<keyword evidence="8" id="KW-0804">Transcription</keyword>
<dbReference type="PANTHER" id="PTHR30204">
    <property type="entry name" value="REDOX-CYCLING DRUG-SENSING TRANSCRIPTIONAL ACTIVATOR SOXR"/>
    <property type="match status" value="1"/>
</dbReference>
<evidence type="ECO:0000256" key="3">
    <source>
        <dbReference type="ARBA" id="ARBA00022723"/>
    </source>
</evidence>
<feature type="domain" description="HTH merR-type" evidence="9">
    <location>
        <begin position="1"/>
        <end position="70"/>
    </location>
</feature>
<proteinExistence type="predicted"/>
<dbReference type="EMBL" id="PIPX01000001">
    <property type="protein sequence ID" value="RUO55941.1"/>
    <property type="molecule type" value="Genomic_DNA"/>
</dbReference>
<dbReference type="SUPFAM" id="SSF46955">
    <property type="entry name" value="Putative DNA-binding domain"/>
    <property type="match status" value="1"/>
</dbReference>
<reference evidence="11" key="1">
    <citation type="journal article" date="2018" name="Front. Microbiol.">
        <title>Genome-Based Analysis Reveals the Taxonomy and Diversity of the Family Idiomarinaceae.</title>
        <authorList>
            <person name="Liu Y."/>
            <person name="Lai Q."/>
            <person name="Shao Z."/>
        </authorList>
    </citation>
    <scope>NUCLEOTIDE SEQUENCE [LARGE SCALE GENOMIC DNA]</scope>
    <source>
        <strain evidence="11">PO-M2</strain>
    </source>
</reference>
<keyword evidence="2" id="KW-0001">2Fe-2S</keyword>
<dbReference type="GO" id="GO:0006979">
    <property type="term" value="P:response to oxidative stress"/>
    <property type="evidence" value="ECO:0007669"/>
    <property type="project" value="InterPro"/>
</dbReference>
<comment type="caution">
    <text evidence="10">The sequence shown here is derived from an EMBL/GenBank/DDBJ whole genome shotgun (WGS) entry which is preliminary data.</text>
</comment>
<keyword evidence="6" id="KW-0805">Transcription regulation</keyword>
<dbReference type="GO" id="GO:0003677">
    <property type="term" value="F:DNA binding"/>
    <property type="evidence" value="ECO:0007669"/>
    <property type="project" value="UniProtKB-KW"/>
</dbReference>
<evidence type="ECO:0000313" key="10">
    <source>
        <dbReference type="EMBL" id="RUO55941.1"/>
    </source>
</evidence>
<protein>
    <recommendedName>
        <fullName evidence="1">Redox-sensitive transcriptional activator SoxR</fullName>
    </recommendedName>
</protein>
<dbReference type="GO" id="GO:0046872">
    <property type="term" value="F:metal ion binding"/>
    <property type="evidence" value="ECO:0007669"/>
    <property type="project" value="UniProtKB-KW"/>
</dbReference>
<dbReference type="AlphaFoldDB" id="A0A432Y4X0"/>
<keyword evidence="7" id="KW-0238">DNA-binding</keyword>
<dbReference type="SMART" id="SM00422">
    <property type="entry name" value="HTH_MERR"/>
    <property type="match status" value="1"/>
</dbReference>
<dbReference type="Pfam" id="PF09278">
    <property type="entry name" value="MerR-DNA-bind"/>
    <property type="match status" value="1"/>
</dbReference>
<dbReference type="OrthoDB" id="9802944at2"/>
<gene>
    <name evidence="10" type="primary">soxR</name>
    <name evidence="10" type="ORF">CWI70_03980</name>
</gene>
<dbReference type="NCBIfam" id="TIGR01950">
    <property type="entry name" value="SoxR"/>
    <property type="match status" value="1"/>
</dbReference>
<dbReference type="GO" id="GO:0003700">
    <property type="term" value="F:DNA-binding transcription factor activity"/>
    <property type="evidence" value="ECO:0007669"/>
    <property type="project" value="InterPro"/>
</dbReference>
<evidence type="ECO:0000256" key="2">
    <source>
        <dbReference type="ARBA" id="ARBA00022714"/>
    </source>
</evidence>
<dbReference type="Pfam" id="PF00376">
    <property type="entry name" value="MerR"/>
    <property type="match status" value="1"/>
</dbReference>
<dbReference type="PROSITE" id="PS00552">
    <property type="entry name" value="HTH_MERR_1"/>
    <property type="match status" value="1"/>
</dbReference>
<sequence>MDLSVGQIAERCGVNVSAIHFYERKGLIHSSRSTGNQRRFGREAIRRVSIIKVAQQLGISLEEVAEVFEPLPKFGAPSKADWQSVAEQWQQRLQQRIAKLQRLKDSLTGCIGCGCLSMTACPLYNADDKLAQQGPGPVILERS</sequence>
<dbReference type="InterPro" id="IPR010211">
    <property type="entry name" value="Redox-sen_tscrpt-act_SoxR"/>
</dbReference>
<evidence type="ECO:0000259" key="9">
    <source>
        <dbReference type="PROSITE" id="PS50937"/>
    </source>
</evidence>
<accession>A0A432Y4X0</accession>
<dbReference type="PANTHER" id="PTHR30204:SF0">
    <property type="entry name" value="REDOX-SENSITIVE TRANSCRIPTIONAL ACTIVATOR SOXR"/>
    <property type="match status" value="1"/>
</dbReference>
<evidence type="ECO:0000256" key="8">
    <source>
        <dbReference type="ARBA" id="ARBA00023163"/>
    </source>
</evidence>
<dbReference type="PRINTS" id="PR00040">
    <property type="entry name" value="HTHMERR"/>
</dbReference>
<evidence type="ECO:0000313" key="11">
    <source>
        <dbReference type="Proteomes" id="UP000287649"/>
    </source>
</evidence>
<evidence type="ECO:0000256" key="5">
    <source>
        <dbReference type="ARBA" id="ARBA00023014"/>
    </source>
</evidence>
<dbReference type="PROSITE" id="PS50937">
    <property type="entry name" value="HTH_MERR_2"/>
    <property type="match status" value="1"/>
</dbReference>
<dbReference type="RefSeq" id="WP_126770763.1">
    <property type="nucleotide sequence ID" value="NZ_PIPX01000001.1"/>
</dbReference>
<evidence type="ECO:0000256" key="7">
    <source>
        <dbReference type="ARBA" id="ARBA00023125"/>
    </source>
</evidence>
<dbReference type="InterPro" id="IPR009061">
    <property type="entry name" value="DNA-bd_dom_put_sf"/>
</dbReference>
<dbReference type="Proteomes" id="UP000287649">
    <property type="component" value="Unassembled WGS sequence"/>
</dbReference>
<dbReference type="InterPro" id="IPR047057">
    <property type="entry name" value="MerR_fam"/>
</dbReference>
<dbReference type="CDD" id="cd01110">
    <property type="entry name" value="HTH_SoxR"/>
    <property type="match status" value="1"/>
</dbReference>
<evidence type="ECO:0000256" key="4">
    <source>
        <dbReference type="ARBA" id="ARBA00023004"/>
    </source>
</evidence>
<organism evidence="10 11">
    <name type="scientific">Pseudidiomarina homiensis</name>
    <dbReference type="NCBI Taxonomy" id="364198"/>
    <lineage>
        <taxon>Bacteria</taxon>
        <taxon>Pseudomonadati</taxon>
        <taxon>Pseudomonadota</taxon>
        <taxon>Gammaproteobacteria</taxon>
        <taxon>Alteromonadales</taxon>
        <taxon>Idiomarinaceae</taxon>
        <taxon>Pseudidiomarina</taxon>
    </lineage>
</organism>
<dbReference type="Gene3D" id="1.10.1660.10">
    <property type="match status" value="1"/>
</dbReference>
<keyword evidence="3" id="KW-0479">Metal-binding</keyword>
<dbReference type="InterPro" id="IPR000551">
    <property type="entry name" value="MerR-type_HTH_dom"/>
</dbReference>
<evidence type="ECO:0000256" key="6">
    <source>
        <dbReference type="ARBA" id="ARBA00023015"/>
    </source>
</evidence>
<keyword evidence="4" id="KW-0408">Iron</keyword>
<keyword evidence="11" id="KW-1185">Reference proteome</keyword>
<evidence type="ECO:0000256" key="1">
    <source>
        <dbReference type="ARBA" id="ARBA00014474"/>
    </source>
</evidence>
<keyword evidence="5" id="KW-0411">Iron-sulfur</keyword>
<dbReference type="GO" id="GO:0051537">
    <property type="term" value="F:2 iron, 2 sulfur cluster binding"/>
    <property type="evidence" value="ECO:0007669"/>
    <property type="project" value="UniProtKB-KW"/>
</dbReference>
<dbReference type="InterPro" id="IPR015358">
    <property type="entry name" value="Tscrpt_reg_MerR_DNA-bd"/>
</dbReference>
<name>A0A432Y4X0_9GAMM</name>